<dbReference type="GO" id="GO:0017148">
    <property type="term" value="P:negative regulation of translation"/>
    <property type="evidence" value="ECO:0007669"/>
    <property type="project" value="TreeGrafter"/>
</dbReference>
<organism evidence="2">
    <name type="scientific">Rhizopus microsporus var. microsporus</name>
    <dbReference type="NCBI Taxonomy" id="86635"/>
    <lineage>
        <taxon>Eukaryota</taxon>
        <taxon>Fungi</taxon>
        <taxon>Fungi incertae sedis</taxon>
        <taxon>Mucoromycota</taxon>
        <taxon>Mucoromycotina</taxon>
        <taxon>Mucoromycetes</taxon>
        <taxon>Mucorales</taxon>
        <taxon>Mucorineae</taxon>
        <taxon>Rhizopodaceae</taxon>
        <taxon>Rhizopus</taxon>
    </lineage>
</organism>
<dbReference type="GO" id="GO:0090071">
    <property type="term" value="P:negative regulation of ribosome biogenesis"/>
    <property type="evidence" value="ECO:0007669"/>
    <property type="project" value="TreeGrafter"/>
</dbReference>
<dbReference type="VEuPathDB" id="FungiDB:BCV72DRAFT_72912"/>
<dbReference type="InterPro" id="IPR043519">
    <property type="entry name" value="NT_sf"/>
</dbReference>
<dbReference type="InterPro" id="IPR004394">
    <property type="entry name" value="Iojap/RsfS/C7orf30"/>
</dbReference>
<name>A0A1X0RAG6_RHIZD</name>
<accession>A0A1X0RAG6</accession>
<dbReference type="SUPFAM" id="SSF81301">
    <property type="entry name" value="Nucleotidyltransferase"/>
    <property type="match status" value="1"/>
</dbReference>
<dbReference type="GO" id="GO:0043023">
    <property type="term" value="F:ribosomal large subunit binding"/>
    <property type="evidence" value="ECO:0007669"/>
    <property type="project" value="TreeGrafter"/>
</dbReference>
<dbReference type="Pfam" id="PF02410">
    <property type="entry name" value="RsfS"/>
    <property type="match status" value="1"/>
</dbReference>
<sequence length="230" mass="26884">MFRLTRLAARRTLTKPLIKPPFVYKPFACNKSPFDHFIANYTTDNHEDIEKVDPKDYPELYPDEEDQQVDTEWFVDSDYKVSEEDFIPLWQRRAVGEHLEDRLALRQVSQELMETGQLTADSLRDLLIESKLESVEVLDVREKCDWADYMIVASSSKGDKYLSSVAEHVYTVVKKALKQSPHVEGRSDNSGWLLIDLGRIIVHLFTPEMRERYDLEGLWKSVPKNEVEFK</sequence>
<dbReference type="Gene3D" id="3.30.460.10">
    <property type="entry name" value="Beta Polymerase, domain 2"/>
    <property type="match status" value="1"/>
</dbReference>
<reference evidence="2" key="1">
    <citation type="journal article" date="2016" name="Proc. Natl. Acad. Sci. U.S.A.">
        <title>Lipid metabolic changes in an early divergent fungus govern the establishment of a mutualistic symbiosis with endobacteria.</title>
        <authorList>
            <person name="Lastovetsky O.A."/>
            <person name="Gaspar M.L."/>
            <person name="Mondo S.J."/>
            <person name="LaButti K.M."/>
            <person name="Sandor L."/>
            <person name="Grigoriev I.V."/>
            <person name="Henry S.A."/>
            <person name="Pawlowska T.E."/>
        </authorList>
    </citation>
    <scope>NUCLEOTIDE SEQUENCE [LARGE SCALE GENOMIC DNA]</scope>
    <source>
        <strain evidence="2">ATCC 52814</strain>
    </source>
</reference>
<dbReference type="AlphaFoldDB" id="A0A1X0RAG6"/>
<evidence type="ECO:0000256" key="1">
    <source>
        <dbReference type="ARBA" id="ARBA00010574"/>
    </source>
</evidence>
<dbReference type="EMBL" id="KV921880">
    <property type="protein sequence ID" value="ORE09047.1"/>
    <property type="molecule type" value="Genomic_DNA"/>
</dbReference>
<gene>
    <name evidence="2" type="ORF">BCV72DRAFT_72912</name>
</gene>
<dbReference type="Proteomes" id="UP000242414">
    <property type="component" value="Unassembled WGS sequence"/>
</dbReference>
<dbReference type="PANTHER" id="PTHR21043">
    <property type="entry name" value="IOJAP SUPERFAMILY ORTHOLOG"/>
    <property type="match status" value="1"/>
</dbReference>
<dbReference type="NCBIfam" id="TIGR00090">
    <property type="entry name" value="rsfS_iojap_ybeB"/>
    <property type="match status" value="1"/>
</dbReference>
<dbReference type="HAMAP" id="MF_01477">
    <property type="entry name" value="Iojap_RsfS"/>
    <property type="match status" value="1"/>
</dbReference>
<dbReference type="OrthoDB" id="21330at2759"/>
<comment type="similarity">
    <text evidence="1">Belongs to the Iojap/RsfS family.</text>
</comment>
<dbReference type="PANTHER" id="PTHR21043:SF0">
    <property type="entry name" value="MITOCHONDRIAL ASSEMBLY OF RIBOSOMAL LARGE SUBUNIT PROTEIN 1"/>
    <property type="match status" value="1"/>
</dbReference>
<proteinExistence type="inferred from homology"/>
<evidence type="ECO:0000313" key="2">
    <source>
        <dbReference type="EMBL" id="ORE09047.1"/>
    </source>
</evidence>
<protein>
    <submittedName>
        <fullName evidence="2">DUF143-domain-containing protein</fullName>
    </submittedName>
</protein>